<evidence type="ECO:0000256" key="3">
    <source>
        <dbReference type="ARBA" id="ARBA00022801"/>
    </source>
</evidence>
<feature type="domain" description="Metallo-beta-lactamase" evidence="6">
    <location>
        <begin position="111"/>
        <end position="290"/>
    </location>
</feature>
<dbReference type="EMBL" id="KV878140">
    <property type="protein sequence ID" value="OJJ08504.1"/>
    <property type="molecule type" value="Genomic_DNA"/>
</dbReference>
<keyword evidence="2" id="KW-0479">Metal-binding</keyword>
<dbReference type="VEuPathDB" id="FungiDB:ASPVEDRAFT_89720"/>
<dbReference type="PANTHER" id="PTHR46233">
    <property type="entry name" value="HYDROXYACYLGLUTATHIONE HYDROLASE GLOC"/>
    <property type="match status" value="1"/>
</dbReference>
<feature type="chain" id="PRO_5012815329" description="Metallo-beta-lactamase domain-containing protein" evidence="5">
    <location>
        <begin position="24"/>
        <end position="350"/>
    </location>
</feature>
<dbReference type="SUPFAM" id="SSF56281">
    <property type="entry name" value="Metallo-hydrolase/oxidoreductase"/>
    <property type="match status" value="1"/>
</dbReference>
<dbReference type="Proteomes" id="UP000184073">
    <property type="component" value="Unassembled WGS sequence"/>
</dbReference>
<gene>
    <name evidence="7" type="ORF">ASPVEDRAFT_89720</name>
</gene>
<keyword evidence="5" id="KW-0732">Signal</keyword>
<evidence type="ECO:0000313" key="8">
    <source>
        <dbReference type="Proteomes" id="UP000184073"/>
    </source>
</evidence>
<dbReference type="GO" id="GO:0016787">
    <property type="term" value="F:hydrolase activity"/>
    <property type="evidence" value="ECO:0007669"/>
    <property type="project" value="UniProtKB-KW"/>
</dbReference>
<comment type="cofactor">
    <cofactor evidence="1">
        <name>Zn(2+)</name>
        <dbReference type="ChEBI" id="CHEBI:29105"/>
    </cofactor>
</comment>
<evidence type="ECO:0000256" key="1">
    <source>
        <dbReference type="ARBA" id="ARBA00001947"/>
    </source>
</evidence>
<dbReference type="AlphaFoldDB" id="A0A1L9Q413"/>
<evidence type="ECO:0000259" key="6">
    <source>
        <dbReference type="SMART" id="SM00849"/>
    </source>
</evidence>
<protein>
    <recommendedName>
        <fullName evidence="6">Metallo-beta-lactamase domain-containing protein</fullName>
    </recommendedName>
</protein>
<dbReference type="PANTHER" id="PTHR46233:SF3">
    <property type="entry name" value="HYDROXYACYLGLUTATHIONE HYDROLASE GLOC"/>
    <property type="match status" value="1"/>
</dbReference>
<evidence type="ECO:0000256" key="5">
    <source>
        <dbReference type="SAM" id="SignalP"/>
    </source>
</evidence>
<dbReference type="InterPro" id="IPR001279">
    <property type="entry name" value="Metallo-B-lactamas"/>
</dbReference>
<dbReference type="GeneID" id="63734186"/>
<keyword evidence="4" id="KW-0862">Zinc</keyword>
<evidence type="ECO:0000313" key="7">
    <source>
        <dbReference type="EMBL" id="OJJ08504.1"/>
    </source>
</evidence>
<feature type="signal peptide" evidence="5">
    <location>
        <begin position="1"/>
        <end position="23"/>
    </location>
</feature>
<dbReference type="Pfam" id="PF00753">
    <property type="entry name" value="Lactamase_B"/>
    <property type="match status" value="1"/>
</dbReference>
<dbReference type="GO" id="GO:0046872">
    <property type="term" value="F:metal ion binding"/>
    <property type="evidence" value="ECO:0007669"/>
    <property type="project" value="UniProtKB-KW"/>
</dbReference>
<dbReference type="STRING" id="1036611.A0A1L9Q413"/>
<keyword evidence="8" id="KW-1185">Reference proteome</keyword>
<name>A0A1L9Q413_ASPVE</name>
<dbReference type="InterPro" id="IPR051453">
    <property type="entry name" value="MBL_Glyoxalase_II"/>
</dbReference>
<dbReference type="SMART" id="SM00849">
    <property type="entry name" value="Lactamase_B"/>
    <property type="match status" value="1"/>
</dbReference>
<sequence length="350" mass="39305">MKFFSLLPLVTPAFCCLEKRASAADITEGLRQEYYFTDYTNYTSFPDEQKANVTKYLAEARDLAQQDIYPYFARDCSSLPVYSESDRLSQSNGFVPATEVFSGLYFVGQVAWSSWAYDTGDGLVIFDTLASAEEAENIIIPGIEKFGYSGKDIKYVLISHEHFDHYGGAKYLQDKYNVPIMASAKAWEAMAEDDLGPRKNEKAQTVSDGDRLTLGNLTLTFYETPGHTEGTISWIFPVKDLQSGERFVAALYGGMGFSKTEESLTQQVASFDRFSGLAGQHNVEVLIGNHQGRDRSLYHLDLLAHRECGDRGCNMANPYVIGADAYKRWCKVQSLCIRAYAARTNMYLRQ</sequence>
<dbReference type="Gene3D" id="3.60.15.10">
    <property type="entry name" value="Ribonuclease Z/Hydroxyacylglutathione hydrolase-like"/>
    <property type="match status" value="1"/>
</dbReference>
<accession>A0A1L9Q413</accession>
<dbReference type="CDD" id="cd16280">
    <property type="entry name" value="metallo-hydrolase-like_MBL-fold"/>
    <property type="match status" value="1"/>
</dbReference>
<dbReference type="InterPro" id="IPR036866">
    <property type="entry name" value="RibonucZ/Hydroxyglut_hydro"/>
</dbReference>
<dbReference type="OrthoDB" id="449487at2759"/>
<proteinExistence type="predicted"/>
<organism evidence="7 8">
    <name type="scientific">Aspergillus versicolor CBS 583.65</name>
    <dbReference type="NCBI Taxonomy" id="1036611"/>
    <lineage>
        <taxon>Eukaryota</taxon>
        <taxon>Fungi</taxon>
        <taxon>Dikarya</taxon>
        <taxon>Ascomycota</taxon>
        <taxon>Pezizomycotina</taxon>
        <taxon>Eurotiomycetes</taxon>
        <taxon>Eurotiomycetidae</taxon>
        <taxon>Eurotiales</taxon>
        <taxon>Aspergillaceae</taxon>
        <taxon>Aspergillus</taxon>
        <taxon>Aspergillus subgen. Nidulantes</taxon>
    </lineage>
</organism>
<reference evidence="8" key="1">
    <citation type="journal article" date="2017" name="Genome Biol.">
        <title>Comparative genomics reveals high biological diversity and specific adaptations in the industrially and medically important fungal genus Aspergillus.</title>
        <authorList>
            <person name="de Vries R.P."/>
            <person name="Riley R."/>
            <person name="Wiebenga A."/>
            <person name="Aguilar-Osorio G."/>
            <person name="Amillis S."/>
            <person name="Uchima C.A."/>
            <person name="Anderluh G."/>
            <person name="Asadollahi M."/>
            <person name="Askin M."/>
            <person name="Barry K."/>
            <person name="Battaglia E."/>
            <person name="Bayram O."/>
            <person name="Benocci T."/>
            <person name="Braus-Stromeyer S.A."/>
            <person name="Caldana C."/>
            <person name="Canovas D."/>
            <person name="Cerqueira G.C."/>
            <person name="Chen F."/>
            <person name="Chen W."/>
            <person name="Choi C."/>
            <person name="Clum A."/>
            <person name="Dos Santos R.A."/>
            <person name="Damasio A.R."/>
            <person name="Diallinas G."/>
            <person name="Emri T."/>
            <person name="Fekete E."/>
            <person name="Flipphi M."/>
            <person name="Freyberg S."/>
            <person name="Gallo A."/>
            <person name="Gournas C."/>
            <person name="Habgood R."/>
            <person name="Hainaut M."/>
            <person name="Harispe M.L."/>
            <person name="Henrissat B."/>
            <person name="Hilden K.S."/>
            <person name="Hope R."/>
            <person name="Hossain A."/>
            <person name="Karabika E."/>
            <person name="Karaffa L."/>
            <person name="Karanyi Z."/>
            <person name="Krasevec N."/>
            <person name="Kuo A."/>
            <person name="Kusch H."/>
            <person name="LaButti K."/>
            <person name="Lagendijk E.L."/>
            <person name="Lapidus A."/>
            <person name="Levasseur A."/>
            <person name="Lindquist E."/>
            <person name="Lipzen A."/>
            <person name="Logrieco A.F."/>
            <person name="MacCabe A."/>
            <person name="Maekelae M.R."/>
            <person name="Malavazi I."/>
            <person name="Melin P."/>
            <person name="Meyer V."/>
            <person name="Mielnichuk N."/>
            <person name="Miskei M."/>
            <person name="Molnar A.P."/>
            <person name="Mule G."/>
            <person name="Ngan C.Y."/>
            <person name="Orejas M."/>
            <person name="Orosz E."/>
            <person name="Ouedraogo J.P."/>
            <person name="Overkamp K.M."/>
            <person name="Park H.-S."/>
            <person name="Perrone G."/>
            <person name="Piumi F."/>
            <person name="Punt P.J."/>
            <person name="Ram A.F."/>
            <person name="Ramon A."/>
            <person name="Rauscher S."/>
            <person name="Record E."/>
            <person name="Riano-Pachon D.M."/>
            <person name="Robert V."/>
            <person name="Roehrig J."/>
            <person name="Ruller R."/>
            <person name="Salamov A."/>
            <person name="Salih N.S."/>
            <person name="Samson R.A."/>
            <person name="Sandor E."/>
            <person name="Sanguinetti M."/>
            <person name="Schuetze T."/>
            <person name="Sepcic K."/>
            <person name="Shelest E."/>
            <person name="Sherlock G."/>
            <person name="Sophianopoulou V."/>
            <person name="Squina F.M."/>
            <person name="Sun H."/>
            <person name="Susca A."/>
            <person name="Todd R.B."/>
            <person name="Tsang A."/>
            <person name="Unkles S.E."/>
            <person name="van de Wiele N."/>
            <person name="van Rossen-Uffink D."/>
            <person name="Oliveira J.V."/>
            <person name="Vesth T.C."/>
            <person name="Visser J."/>
            <person name="Yu J.-H."/>
            <person name="Zhou M."/>
            <person name="Andersen M.R."/>
            <person name="Archer D.B."/>
            <person name="Baker S.E."/>
            <person name="Benoit I."/>
            <person name="Brakhage A.A."/>
            <person name="Braus G.H."/>
            <person name="Fischer R."/>
            <person name="Frisvad J.C."/>
            <person name="Goldman G.H."/>
            <person name="Houbraken J."/>
            <person name="Oakley B."/>
            <person name="Pocsi I."/>
            <person name="Scazzocchio C."/>
            <person name="Seiboth B."/>
            <person name="vanKuyk P.A."/>
            <person name="Wortman J."/>
            <person name="Dyer P.S."/>
            <person name="Grigoriev I.V."/>
        </authorList>
    </citation>
    <scope>NUCLEOTIDE SEQUENCE [LARGE SCALE GENOMIC DNA]</scope>
    <source>
        <strain evidence="8">CBS 583.65</strain>
    </source>
</reference>
<keyword evidence="3" id="KW-0378">Hydrolase</keyword>
<evidence type="ECO:0000256" key="2">
    <source>
        <dbReference type="ARBA" id="ARBA00022723"/>
    </source>
</evidence>
<evidence type="ECO:0000256" key="4">
    <source>
        <dbReference type="ARBA" id="ARBA00022833"/>
    </source>
</evidence>
<dbReference type="RefSeq" id="XP_040674266.1">
    <property type="nucleotide sequence ID" value="XM_040818675.1"/>
</dbReference>